<evidence type="ECO:0000259" key="3">
    <source>
        <dbReference type="Pfam" id="PF01826"/>
    </source>
</evidence>
<dbReference type="Pfam" id="PF01826">
    <property type="entry name" value="TIL"/>
    <property type="match status" value="5"/>
</dbReference>
<evidence type="ECO:0000313" key="4">
    <source>
        <dbReference type="EMBL" id="GBN66094.1"/>
    </source>
</evidence>
<protein>
    <recommendedName>
        <fullName evidence="3">TIL domain-containing protein</fullName>
    </recommendedName>
</protein>
<feature type="domain" description="TIL" evidence="3">
    <location>
        <begin position="171"/>
        <end position="227"/>
    </location>
</feature>
<dbReference type="AlphaFoldDB" id="A0A4Y2QRU4"/>
<feature type="domain" description="TIL" evidence="3">
    <location>
        <begin position="23"/>
        <end position="79"/>
    </location>
</feature>
<organism evidence="4 5">
    <name type="scientific">Araneus ventricosus</name>
    <name type="common">Orbweaver spider</name>
    <name type="synonym">Epeira ventricosa</name>
    <dbReference type="NCBI Taxonomy" id="182803"/>
    <lineage>
        <taxon>Eukaryota</taxon>
        <taxon>Metazoa</taxon>
        <taxon>Ecdysozoa</taxon>
        <taxon>Arthropoda</taxon>
        <taxon>Chelicerata</taxon>
        <taxon>Arachnida</taxon>
        <taxon>Araneae</taxon>
        <taxon>Araneomorphae</taxon>
        <taxon>Entelegynae</taxon>
        <taxon>Araneoidea</taxon>
        <taxon>Araneidae</taxon>
        <taxon>Araneus</taxon>
    </lineage>
</organism>
<dbReference type="InterPro" id="IPR002919">
    <property type="entry name" value="TIL_dom"/>
</dbReference>
<dbReference type="EMBL" id="BGPR01014648">
    <property type="protein sequence ID" value="GBN66094.1"/>
    <property type="molecule type" value="Genomic_DNA"/>
</dbReference>
<dbReference type="CDD" id="cd19941">
    <property type="entry name" value="TIL"/>
    <property type="match status" value="5"/>
</dbReference>
<gene>
    <name evidence="4" type="ORF">AVEN_147648_1</name>
</gene>
<reference evidence="4 5" key="1">
    <citation type="journal article" date="2019" name="Sci. Rep.">
        <title>Orb-weaving spider Araneus ventricosus genome elucidates the spidroin gene catalogue.</title>
        <authorList>
            <person name="Kono N."/>
            <person name="Nakamura H."/>
            <person name="Ohtoshi R."/>
            <person name="Moran D.A.P."/>
            <person name="Shinohara A."/>
            <person name="Yoshida Y."/>
            <person name="Fujiwara M."/>
            <person name="Mori M."/>
            <person name="Tomita M."/>
            <person name="Arakawa K."/>
        </authorList>
    </citation>
    <scope>NUCLEOTIDE SEQUENCE [LARGE SCALE GENOMIC DNA]</scope>
</reference>
<keyword evidence="5" id="KW-1185">Reference proteome</keyword>
<dbReference type="Gene3D" id="2.10.25.10">
    <property type="entry name" value="Laminin"/>
    <property type="match status" value="5"/>
</dbReference>
<evidence type="ECO:0000256" key="2">
    <source>
        <dbReference type="ARBA" id="ARBA00023157"/>
    </source>
</evidence>
<keyword evidence="2" id="KW-1015">Disulfide bond</keyword>
<feature type="domain" description="TIL" evidence="3">
    <location>
        <begin position="317"/>
        <end position="373"/>
    </location>
</feature>
<proteinExistence type="predicted"/>
<dbReference type="InterPro" id="IPR036084">
    <property type="entry name" value="Ser_inhib-like_sf"/>
</dbReference>
<evidence type="ECO:0000256" key="1">
    <source>
        <dbReference type="ARBA" id="ARBA00022690"/>
    </source>
</evidence>
<keyword evidence="1" id="KW-0646">Protease inhibitor</keyword>
<feature type="domain" description="TIL" evidence="3">
    <location>
        <begin position="245"/>
        <end position="301"/>
    </location>
</feature>
<dbReference type="Proteomes" id="UP000499080">
    <property type="component" value="Unassembled WGS sequence"/>
</dbReference>
<feature type="domain" description="TIL" evidence="3">
    <location>
        <begin position="97"/>
        <end position="153"/>
    </location>
</feature>
<name>A0A4Y2QRU4_ARAVE</name>
<evidence type="ECO:0000313" key="5">
    <source>
        <dbReference type="Proteomes" id="UP000499080"/>
    </source>
</evidence>
<dbReference type="SUPFAM" id="SSF57567">
    <property type="entry name" value="Serine protease inhibitors"/>
    <property type="match status" value="5"/>
</dbReference>
<sequence length="483" mass="51845">MSFLGPRAQDVDSSLTQNAAYQCGENEVFQQCGVGWQCEDYCGRGPNACAYCQPGCYCKPGYIRTGPEYDATCIPENQCPRIQDVGSSGIQETAYQCGKNEVFQQCGVGWQCEDYCGRGPNACAYCQPGCYCKPGYIRTGPEYDATCIPENQCSLIQDVGSSGIQETGYQCGENEIFDNCGVGMECEDYCGRGPNACAYCQPGCYCRPGYVRSGPEYDAICIPEDQCSLAQDVSSAFVENAAYLCGENEVYDRCGVGKQCEDYCGRGPNACAYCQPGCYCRPGYVRSGPESNAKCIPKNQCPRALDVSSFWTEGAACGENEVFNQCGVGKQCEDYCGRGPNACAYCQPGCYCKSGYIRSGPESNAKCIRKNQCPRALDASPSFAPGPGPSALDVSLSFAQDVQDTGPSALDGGPSFAQEPQGPSYNCRPDEVFDLCGVGPECENYCGRGASACDYCQPACYCKQGTIRAGASNRTRCIPDNKC</sequence>
<dbReference type="InterPro" id="IPR051368">
    <property type="entry name" value="SerProtInhib-TIL_Domain"/>
</dbReference>
<accession>A0A4Y2QRU4</accession>
<dbReference type="OrthoDB" id="6412836at2759"/>
<dbReference type="GO" id="GO:0030414">
    <property type="term" value="F:peptidase inhibitor activity"/>
    <property type="evidence" value="ECO:0007669"/>
    <property type="project" value="UniProtKB-KW"/>
</dbReference>
<dbReference type="PANTHER" id="PTHR23259">
    <property type="entry name" value="RIDDLE"/>
    <property type="match status" value="1"/>
</dbReference>
<dbReference type="PANTHER" id="PTHR23259:SF70">
    <property type="entry name" value="ACCESSORY GLAND PROTEIN ACP62F-RELATED"/>
    <property type="match status" value="1"/>
</dbReference>
<comment type="caution">
    <text evidence="4">The sequence shown here is derived from an EMBL/GenBank/DDBJ whole genome shotgun (WGS) entry which is preliminary data.</text>
</comment>